<dbReference type="InterPro" id="IPR017972">
    <property type="entry name" value="Cyt_P450_CS"/>
</dbReference>
<keyword evidence="3 6" id="KW-0479">Metal-binding</keyword>
<keyword evidence="5 6" id="KW-0408">Iron</keyword>
<dbReference type="EMBL" id="QWIM01000365">
    <property type="protein sequence ID" value="RMY35578.1"/>
    <property type="molecule type" value="Genomic_DNA"/>
</dbReference>
<dbReference type="OrthoDB" id="1470350at2759"/>
<evidence type="ECO:0000256" key="5">
    <source>
        <dbReference type="ARBA" id="ARBA00023004"/>
    </source>
</evidence>
<evidence type="ECO:0000313" key="9">
    <source>
        <dbReference type="EMBL" id="RMY35578.1"/>
    </source>
</evidence>
<dbReference type="Proteomes" id="UP000271337">
    <property type="component" value="Unassembled WGS sequence"/>
</dbReference>
<evidence type="ECO:0000256" key="2">
    <source>
        <dbReference type="ARBA" id="ARBA00010617"/>
    </source>
</evidence>
<dbReference type="SUPFAM" id="SSF48264">
    <property type="entry name" value="Cytochrome P450"/>
    <property type="match status" value="1"/>
</dbReference>
<dbReference type="InterPro" id="IPR001128">
    <property type="entry name" value="Cyt_P450"/>
</dbReference>
<accession>A0A3M6YCD4</accession>
<dbReference type="Pfam" id="PF00067">
    <property type="entry name" value="p450"/>
    <property type="match status" value="1"/>
</dbReference>
<dbReference type="VEuPathDB" id="FungiDB:BTJ68_07166"/>
<dbReference type="Proteomes" id="UP000276864">
    <property type="component" value="Unassembled WGS sequence"/>
</dbReference>
<dbReference type="GO" id="GO:0005506">
    <property type="term" value="F:iron ion binding"/>
    <property type="evidence" value="ECO:0007669"/>
    <property type="project" value="InterPro"/>
</dbReference>
<dbReference type="CDD" id="cd11059">
    <property type="entry name" value="CYP_fungal"/>
    <property type="match status" value="1"/>
</dbReference>
<evidence type="ECO:0000256" key="7">
    <source>
        <dbReference type="RuleBase" id="RU000461"/>
    </source>
</evidence>
<evidence type="ECO:0000256" key="3">
    <source>
        <dbReference type="ARBA" id="ARBA00022723"/>
    </source>
</evidence>
<dbReference type="InterPro" id="IPR002401">
    <property type="entry name" value="Cyt_P450_E_grp-I"/>
</dbReference>
<dbReference type="PRINTS" id="PR00463">
    <property type="entry name" value="EP450I"/>
</dbReference>
<dbReference type="EMBL" id="QWIL01001677">
    <property type="protein sequence ID" value="RMY00708.1"/>
    <property type="molecule type" value="Genomic_DNA"/>
</dbReference>
<name>A0A3M6YCD4_HORWE</name>
<evidence type="ECO:0000256" key="4">
    <source>
        <dbReference type="ARBA" id="ARBA00023002"/>
    </source>
</evidence>
<comment type="cofactor">
    <cofactor evidence="1 6">
        <name>heme</name>
        <dbReference type="ChEBI" id="CHEBI:30413"/>
    </cofactor>
</comment>
<evidence type="ECO:0000256" key="6">
    <source>
        <dbReference type="PIRSR" id="PIRSR602401-1"/>
    </source>
</evidence>
<evidence type="ECO:0008006" key="12">
    <source>
        <dbReference type="Google" id="ProtNLM"/>
    </source>
</evidence>
<protein>
    <recommendedName>
        <fullName evidence="12">Cytochrome P450 monooxygenase</fullName>
    </recommendedName>
</protein>
<reference evidence="10 11" key="1">
    <citation type="journal article" date="2018" name="BMC Genomics">
        <title>Genomic evidence for intraspecific hybridization in a clonal and extremely halotolerant yeast.</title>
        <authorList>
            <person name="Gostincar C."/>
            <person name="Stajich J.E."/>
            <person name="Zupancic J."/>
            <person name="Zalar P."/>
            <person name="Gunde-Cimerman N."/>
        </authorList>
    </citation>
    <scope>NUCLEOTIDE SEQUENCE [LARGE SCALE GENOMIC DNA]</scope>
    <source>
        <strain evidence="9 11">EXF-6651</strain>
        <strain evidence="8 10">EXF-6669</strain>
    </source>
</reference>
<dbReference type="PANTHER" id="PTHR24305:SF96">
    <property type="entry name" value="CYTOCHROME P450 MONOOXYGENASE STCB-RELATED"/>
    <property type="match status" value="1"/>
</dbReference>
<proteinExistence type="inferred from homology"/>
<dbReference type="GO" id="GO:0004497">
    <property type="term" value="F:monooxygenase activity"/>
    <property type="evidence" value="ECO:0007669"/>
    <property type="project" value="UniProtKB-KW"/>
</dbReference>
<dbReference type="PROSITE" id="PS00086">
    <property type="entry name" value="CYTOCHROME_P450"/>
    <property type="match status" value="1"/>
</dbReference>
<evidence type="ECO:0000313" key="8">
    <source>
        <dbReference type="EMBL" id="RMY00708.1"/>
    </source>
</evidence>
<dbReference type="InterPro" id="IPR036396">
    <property type="entry name" value="Cyt_P450_sf"/>
</dbReference>
<keyword evidence="6 7" id="KW-0349">Heme</keyword>
<dbReference type="Gene3D" id="1.10.630.10">
    <property type="entry name" value="Cytochrome P450"/>
    <property type="match status" value="1"/>
</dbReference>
<evidence type="ECO:0000313" key="11">
    <source>
        <dbReference type="Proteomes" id="UP000276864"/>
    </source>
</evidence>
<sequence length="534" mass="59442">MDFPGPSTHLFRALQVGFHSSYSDSEAFQTRSGNVSKPREHMLLSLTNNTTAIACLCLITSVIILRILRQGLTNPLNKVPGPWYGRWTNIPLKLAVVCGRRIHYVHTLHEKYGPYVRISPNEIAVNDPRGFKQIHGIGSGFTKAEWYLHLVDLDRPGVFAMTDQKAHAVRRKMFARPFSKTHLREHWESTVREKVDLALSRMQGELRTAGIVDVLKWWTLMATDVSSTLMFGDCFHTLEDGEVNEYIRTLTRTLLGQGIGAELPLIRTVDKMLPLQAAKELFRNNDYLMNYGMVAVDNMKSQQGGKNIFANVMAEAEKGEKLQDADVQVEATGLLIAGTDTTAVSLTYLVWAVLSHPTVKNALEAEVDKLPQGYKEADLETLPILNGVIEETLRLYGAAPGMLPRAVPSAGADVGGFYLPPGTVATTQSYSLHRDPSIFPEPESFRLERWYDATSQYRLNDTAKAIFSPFGAGSRTCLGIHLAYMELRVAAVGFFRQISKNVMLSPSCTAECMEQENYFLIAPAGHKCEVMLKG</sequence>
<keyword evidence="4 7" id="KW-0560">Oxidoreductase</keyword>
<dbReference type="PANTHER" id="PTHR24305">
    <property type="entry name" value="CYTOCHROME P450"/>
    <property type="match status" value="1"/>
</dbReference>
<keyword evidence="7" id="KW-0503">Monooxygenase</keyword>
<comment type="similarity">
    <text evidence="2 7">Belongs to the cytochrome P450 family.</text>
</comment>
<dbReference type="PRINTS" id="PR00385">
    <property type="entry name" value="P450"/>
</dbReference>
<feature type="binding site" description="axial binding residue" evidence="6">
    <location>
        <position position="477"/>
    </location>
    <ligand>
        <name>heme</name>
        <dbReference type="ChEBI" id="CHEBI:30413"/>
    </ligand>
    <ligandPart>
        <name>Fe</name>
        <dbReference type="ChEBI" id="CHEBI:18248"/>
    </ligandPart>
</feature>
<dbReference type="AlphaFoldDB" id="A0A3M6YCD4"/>
<evidence type="ECO:0000313" key="10">
    <source>
        <dbReference type="Proteomes" id="UP000271337"/>
    </source>
</evidence>
<comment type="caution">
    <text evidence="8">The sequence shown here is derived from an EMBL/GenBank/DDBJ whole genome shotgun (WGS) entry which is preliminary data.</text>
</comment>
<dbReference type="GO" id="GO:0016705">
    <property type="term" value="F:oxidoreductase activity, acting on paired donors, with incorporation or reduction of molecular oxygen"/>
    <property type="evidence" value="ECO:0007669"/>
    <property type="project" value="InterPro"/>
</dbReference>
<dbReference type="GO" id="GO:0020037">
    <property type="term" value="F:heme binding"/>
    <property type="evidence" value="ECO:0007669"/>
    <property type="project" value="InterPro"/>
</dbReference>
<evidence type="ECO:0000256" key="1">
    <source>
        <dbReference type="ARBA" id="ARBA00001971"/>
    </source>
</evidence>
<dbReference type="InterPro" id="IPR050121">
    <property type="entry name" value="Cytochrome_P450_monoxygenase"/>
</dbReference>
<gene>
    <name evidence="9" type="ORF">D0866_04504</name>
    <name evidence="8" type="ORF">D0867_11649</name>
</gene>
<organism evidence="8 10">
    <name type="scientific">Hortaea werneckii</name>
    <name type="common">Black yeast</name>
    <name type="synonym">Cladosporium werneckii</name>
    <dbReference type="NCBI Taxonomy" id="91943"/>
    <lineage>
        <taxon>Eukaryota</taxon>
        <taxon>Fungi</taxon>
        <taxon>Dikarya</taxon>
        <taxon>Ascomycota</taxon>
        <taxon>Pezizomycotina</taxon>
        <taxon>Dothideomycetes</taxon>
        <taxon>Dothideomycetidae</taxon>
        <taxon>Mycosphaerellales</taxon>
        <taxon>Teratosphaeriaceae</taxon>
        <taxon>Hortaea</taxon>
    </lineage>
</organism>